<comment type="caution">
    <text evidence="1">The sequence shown here is derived from an EMBL/GenBank/DDBJ whole genome shotgun (WGS) entry which is preliminary data.</text>
</comment>
<sequence>MEHTTKTLAVYQAIIRVRNDQILQGLWTFFKKKGATIWLDQYKAMS</sequence>
<protein>
    <submittedName>
        <fullName evidence="1">Uncharacterized protein</fullName>
    </submittedName>
</protein>
<proteinExistence type="predicted"/>
<dbReference type="EMBL" id="AAWS01000065">
    <property type="protein sequence ID" value="EAY24601.1"/>
    <property type="molecule type" value="Genomic_DNA"/>
</dbReference>
<evidence type="ECO:0000313" key="2">
    <source>
        <dbReference type="Proteomes" id="UP000004095"/>
    </source>
</evidence>
<name>A1ZYC8_MICM2</name>
<reference evidence="1 2" key="1">
    <citation type="submission" date="2007-01" db="EMBL/GenBank/DDBJ databases">
        <authorList>
            <person name="Haygood M."/>
            <person name="Podell S."/>
            <person name="Anderson C."/>
            <person name="Hopkinson B."/>
            <person name="Roe K."/>
            <person name="Barbeau K."/>
            <person name="Gaasterland T."/>
            <person name="Ferriera S."/>
            <person name="Johnson J."/>
            <person name="Kravitz S."/>
            <person name="Beeson K."/>
            <person name="Sutton G."/>
            <person name="Rogers Y.-H."/>
            <person name="Friedman R."/>
            <person name="Frazier M."/>
            <person name="Venter J.C."/>
        </authorList>
    </citation>
    <scope>NUCLEOTIDE SEQUENCE [LARGE SCALE GENOMIC DNA]</scope>
    <source>
        <strain evidence="1 2">ATCC 23134</strain>
    </source>
</reference>
<organism evidence="1 2">
    <name type="scientific">Microscilla marina ATCC 23134</name>
    <dbReference type="NCBI Taxonomy" id="313606"/>
    <lineage>
        <taxon>Bacteria</taxon>
        <taxon>Pseudomonadati</taxon>
        <taxon>Bacteroidota</taxon>
        <taxon>Cytophagia</taxon>
        <taxon>Cytophagales</taxon>
        <taxon>Microscillaceae</taxon>
        <taxon>Microscilla</taxon>
    </lineage>
</organism>
<dbReference type="Proteomes" id="UP000004095">
    <property type="component" value="Unassembled WGS sequence"/>
</dbReference>
<dbReference type="AlphaFoldDB" id="A1ZYC8"/>
<accession>A1ZYC8</accession>
<keyword evidence="2" id="KW-1185">Reference proteome</keyword>
<gene>
    <name evidence="1" type="ORF">M23134_07712</name>
</gene>
<evidence type="ECO:0000313" key="1">
    <source>
        <dbReference type="EMBL" id="EAY24601.1"/>
    </source>
</evidence>